<accession>A0A498JX91</accession>
<dbReference type="AlphaFoldDB" id="A0A498JX91"/>
<dbReference type="EMBL" id="RDQH01000331">
    <property type="protein sequence ID" value="RXH99557.1"/>
    <property type="molecule type" value="Genomic_DNA"/>
</dbReference>
<protein>
    <submittedName>
        <fullName evidence="1">Uncharacterized protein</fullName>
    </submittedName>
</protein>
<evidence type="ECO:0000313" key="2">
    <source>
        <dbReference type="Proteomes" id="UP000290289"/>
    </source>
</evidence>
<evidence type="ECO:0000313" key="1">
    <source>
        <dbReference type="EMBL" id="RXH99557.1"/>
    </source>
</evidence>
<gene>
    <name evidence="1" type="ORF">DVH24_021359</name>
</gene>
<proteinExistence type="predicted"/>
<sequence length="65" mass="6950">MKGSSISDYLQQAKFIADSLVAINGPISNTDLVSSVLKGLSPDYSMFVTAVINSPPLSEFLDLRS</sequence>
<dbReference type="PANTHER" id="PTHR47481:SF29">
    <property type="entry name" value="RETROTRANSPOSON GAG DOMAIN-CONTAINING PROTEIN"/>
    <property type="match status" value="1"/>
</dbReference>
<organism evidence="1 2">
    <name type="scientific">Malus domestica</name>
    <name type="common">Apple</name>
    <name type="synonym">Pyrus malus</name>
    <dbReference type="NCBI Taxonomy" id="3750"/>
    <lineage>
        <taxon>Eukaryota</taxon>
        <taxon>Viridiplantae</taxon>
        <taxon>Streptophyta</taxon>
        <taxon>Embryophyta</taxon>
        <taxon>Tracheophyta</taxon>
        <taxon>Spermatophyta</taxon>
        <taxon>Magnoliopsida</taxon>
        <taxon>eudicotyledons</taxon>
        <taxon>Gunneridae</taxon>
        <taxon>Pentapetalae</taxon>
        <taxon>rosids</taxon>
        <taxon>fabids</taxon>
        <taxon>Rosales</taxon>
        <taxon>Rosaceae</taxon>
        <taxon>Amygdaloideae</taxon>
        <taxon>Maleae</taxon>
        <taxon>Malus</taxon>
    </lineage>
</organism>
<reference evidence="1 2" key="1">
    <citation type="submission" date="2018-10" db="EMBL/GenBank/DDBJ databases">
        <title>A high-quality apple genome assembly.</title>
        <authorList>
            <person name="Hu J."/>
        </authorList>
    </citation>
    <scope>NUCLEOTIDE SEQUENCE [LARGE SCALE GENOMIC DNA]</scope>
    <source>
        <strain evidence="2">cv. HFTH1</strain>
        <tissue evidence="1">Young leaf</tissue>
    </source>
</reference>
<dbReference type="Proteomes" id="UP000290289">
    <property type="component" value="Chromosome 5"/>
</dbReference>
<keyword evidence="2" id="KW-1185">Reference proteome</keyword>
<comment type="caution">
    <text evidence="1">The sequence shown here is derived from an EMBL/GenBank/DDBJ whole genome shotgun (WGS) entry which is preliminary data.</text>
</comment>
<dbReference type="PANTHER" id="PTHR47481">
    <property type="match status" value="1"/>
</dbReference>
<name>A0A498JX91_MALDO</name>